<dbReference type="InterPro" id="IPR010989">
    <property type="entry name" value="SNARE"/>
</dbReference>
<dbReference type="Gene3D" id="3.30.160.60">
    <property type="entry name" value="Classic Zinc Finger"/>
    <property type="match status" value="1"/>
</dbReference>
<dbReference type="Gene3D" id="1.20.58.70">
    <property type="match status" value="1"/>
</dbReference>
<feature type="domain" description="T-SNARE coiled-coil homology" evidence="10">
    <location>
        <begin position="1020"/>
        <end position="1082"/>
    </location>
</feature>
<evidence type="ECO:0000256" key="8">
    <source>
        <dbReference type="SAM" id="MobiDB-lite"/>
    </source>
</evidence>
<name>A0ABR4NAY8_9FUNG</name>
<dbReference type="InterPro" id="IPR013087">
    <property type="entry name" value="Znf_C2H2_type"/>
</dbReference>
<dbReference type="SMART" id="SM00397">
    <property type="entry name" value="t_SNARE"/>
    <property type="match status" value="1"/>
</dbReference>
<evidence type="ECO:0000259" key="10">
    <source>
        <dbReference type="PROSITE" id="PS50192"/>
    </source>
</evidence>
<feature type="transmembrane region" description="Helical" evidence="9">
    <location>
        <begin position="618"/>
        <end position="639"/>
    </location>
</feature>
<reference evidence="12 13" key="1">
    <citation type="submission" date="2023-09" db="EMBL/GenBank/DDBJ databases">
        <title>Pangenome analysis of Batrachochytrium dendrobatidis and related Chytrids.</title>
        <authorList>
            <person name="Yacoub M.N."/>
            <person name="Stajich J.E."/>
            <person name="James T.Y."/>
        </authorList>
    </citation>
    <scope>NUCLEOTIDE SEQUENCE [LARGE SCALE GENOMIC DNA]</scope>
    <source>
        <strain evidence="12 13">JEL0888</strain>
    </source>
</reference>
<dbReference type="InterPro" id="IPR000182">
    <property type="entry name" value="GNAT_dom"/>
</dbReference>
<keyword evidence="9" id="KW-1133">Transmembrane helix</keyword>
<accession>A0ABR4NAY8</accession>
<dbReference type="PANTHER" id="PTHR45896">
    <property type="entry name" value="N-ALPHA-ACETYLTRANSFERASE 30"/>
    <property type="match status" value="1"/>
</dbReference>
<dbReference type="SUPFAM" id="SSF55729">
    <property type="entry name" value="Acyl-CoA N-acyltransferases (Nat)"/>
    <property type="match status" value="1"/>
</dbReference>
<dbReference type="InterPro" id="IPR044542">
    <property type="entry name" value="NAA30-like"/>
</dbReference>
<evidence type="ECO:0000256" key="1">
    <source>
        <dbReference type="ARBA" id="ARBA00022679"/>
    </source>
</evidence>
<dbReference type="PROSITE" id="PS00028">
    <property type="entry name" value="ZINC_FINGER_C2H2_1"/>
    <property type="match status" value="1"/>
</dbReference>
<evidence type="ECO:0000256" key="7">
    <source>
        <dbReference type="SAM" id="Coils"/>
    </source>
</evidence>
<dbReference type="Gene3D" id="3.40.630.30">
    <property type="match status" value="1"/>
</dbReference>
<keyword evidence="1" id="KW-0808">Transferase</keyword>
<dbReference type="SUPFAM" id="SSF47661">
    <property type="entry name" value="t-snare proteins"/>
    <property type="match status" value="1"/>
</dbReference>
<evidence type="ECO:0000256" key="6">
    <source>
        <dbReference type="ARBA" id="ARBA00024025"/>
    </source>
</evidence>
<keyword evidence="2" id="KW-0479">Metal-binding</keyword>
<feature type="region of interest" description="Disordered" evidence="8">
    <location>
        <begin position="373"/>
        <end position="404"/>
    </location>
</feature>
<dbReference type="Pfam" id="PF12171">
    <property type="entry name" value="zf-C2H2_jaz"/>
    <property type="match status" value="1"/>
</dbReference>
<feature type="transmembrane region" description="Helical" evidence="9">
    <location>
        <begin position="506"/>
        <end position="533"/>
    </location>
</feature>
<evidence type="ECO:0000256" key="9">
    <source>
        <dbReference type="SAM" id="Phobius"/>
    </source>
</evidence>
<comment type="similarity">
    <text evidence="6">Belongs to the acetyltransferase family. MAK3 subfamily.</text>
</comment>
<keyword evidence="7" id="KW-0175">Coiled coil</keyword>
<keyword evidence="13" id="KW-1185">Reference proteome</keyword>
<protein>
    <submittedName>
        <fullName evidence="12">Uncharacterized protein</fullName>
    </submittedName>
</protein>
<dbReference type="InterPro" id="IPR022755">
    <property type="entry name" value="Znf_C2H2_jaz"/>
</dbReference>
<feature type="transmembrane region" description="Helical" evidence="9">
    <location>
        <begin position="545"/>
        <end position="564"/>
    </location>
</feature>
<dbReference type="Pfam" id="PF00804">
    <property type="entry name" value="Syntaxin"/>
    <property type="match status" value="1"/>
</dbReference>
<feature type="transmembrane region" description="Helical" evidence="9">
    <location>
        <begin position="576"/>
        <end position="606"/>
    </location>
</feature>
<dbReference type="Pfam" id="PF05739">
    <property type="entry name" value="SNARE"/>
    <property type="match status" value="1"/>
</dbReference>
<comment type="caution">
    <text evidence="12">The sequence shown here is derived from an EMBL/GenBank/DDBJ whole genome shotgun (WGS) entry which is preliminary data.</text>
</comment>
<dbReference type="Pfam" id="PF06814">
    <property type="entry name" value="GOST_TM"/>
    <property type="match status" value="1"/>
</dbReference>
<sequence length="1120" mass="124411">MSEAGLAESAATATPADVEYSLYKSEEQLPQMAALIDNNLSEPYTTFTYRYFLHSTPSVSFVATDRRTGALVGVIICKLSPHRERLRGYIGMLVVAHEYRKMGIGSALVKVAVEEMRRHDADEVTLETEITNLAALSLYQRLGFVRDKRLNRYYLSGRDAFRIRDIHRAARTRARTRDLDQIFEDMAKPEESFKGPANPDLPGMGQNYCIPCARHFITPEALEDHRKTKLHKKRVRVLATEQPYTQKDAELAVGMTTDNAPAMAQLADYQYQVSECVGIYSARDVAGARPGSIDVKFTPYAPQGQVALAFVNYLDTGLLARRTTGSFALCTAFDISAGLCEPSELGKVHVLRAANDSRVAPIVTERVLWAPPGTPALSALPEPERRRLERRQSQPASSLPASASSSAAASSAASVTSSAGAATSSAAAPTSSAQPAPTSSSLPSPSPSPSPSPAPIVYVQNSTMRFKYEIESSGLYCVIILTDLQSDYDYGLDITISNPYGLLPGLFYPALVFYGVISMAYLAVGVVWMVLSFRYWSDLLPIQHYVSGVIAFLILEMAFNFGLYENFNKTGVVSTFLMVLVVVFNAGRVSLSFFMLLIVSLGYGVVKPTLGDTMKRCVMLAALHFVFGVSYSAASLLAVEKNVALVVFLAIPLGLTMMGFYTWFFTGLMRTMQTLELRRQSVKLLMYKRLGYILTGSAIAIFVIAIANSINISHRNDPQWVASQWRWRWMLLDGSMNIVYFVVFVLIAVLWRPTENNQRYGLDQLAQDDPDEEMSHGIRLRDVTQPSDDFDEFDEDFGGLQADEFESADEVLKWVEQNASPSSSEMDRLADFQTIGRPQQSSGGSAPIEMTTRPAGASDSFDAEVAEIQTAVRTAEGNVGFIRRTHERSLTAFSAEEQRRLQAELDNVQNETRDLLADARRRLQRIAAETKQMRERGQAAGDRQAAVAQLASKVVEVADAYRTVQETSRKEYRQRMEREIRVANPNATPDEIERALDSNSGSVFAQQLLSSRIGEQRRVLQEVQGRHEELRKMEQSIVELAQLFQDMQAMIEAQSSTIVAIETNVMEAQTYLERGNQEVDKAIVHQESYNKNRRMVLIASIVIVIVLIIIIAAYFGLKKK</sequence>
<evidence type="ECO:0000259" key="11">
    <source>
        <dbReference type="PROSITE" id="PS51186"/>
    </source>
</evidence>
<evidence type="ECO:0000313" key="13">
    <source>
        <dbReference type="Proteomes" id="UP001527925"/>
    </source>
</evidence>
<evidence type="ECO:0000256" key="5">
    <source>
        <dbReference type="ARBA" id="ARBA00023315"/>
    </source>
</evidence>
<dbReference type="InterPro" id="IPR016181">
    <property type="entry name" value="Acyl_CoA_acyltransferase"/>
</dbReference>
<keyword evidence="5" id="KW-0012">Acyltransferase</keyword>
<dbReference type="InterPro" id="IPR036236">
    <property type="entry name" value="Znf_C2H2_sf"/>
</dbReference>
<feature type="region of interest" description="Disordered" evidence="8">
    <location>
        <begin position="426"/>
        <end position="453"/>
    </location>
</feature>
<evidence type="ECO:0000256" key="3">
    <source>
        <dbReference type="ARBA" id="ARBA00022771"/>
    </source>
</evidence>
<feature type="compositionally biased region" description="Basic and acidic residues" evidence="8">
    <location>
        <begin position="382"/>
        <end position="392"/>
    </location>
</feature>
<dbReference type="SUPFAM" id="SSF57667">
    <property type="entry name" value="beta-beta-alpha zinc fingers"/>
    <property type="match status" value="1"/>
</dbReference>
<dbReference type="Proteomes" id="UP001527925">
    <property type="component" value="Unassembled WGS sequence"/>
</dbReference>
<keyword evidence="3" id="KW-0863">Zinc-finger</keyword>
<keyword evidence="9" id="KW-0812">Transmembrane</keyword>
<feature type="compositionally biased region" description="Low complexity" evidence="8">
    <location>
        <begin position="393"/>
        <end position="404"/>
    </location>
</feature>
<feature type="coiled-coil region" evidence="7">
    <location>
        <begin position="898"/>
        <end position="936"/>
    </location>
</feature>
<feature type="compositionally biased region" description="Pro residues" evidence="8">
    <location>
        <begin position="444"/>
        <end position="453"/>
    </location>
</feature>
<dbReference type="InterPro" id="IPR006011">
    <property type="entry name" value="Syntaxin_N"/>
</dbReference>
<organism evidence="12 13">
    <name type="scientific">Polyrhizophydium stewartii</name>
    <dbReference type="NCBI Taxonomy" id="2732419"/>
    <lineage>
        <taxon>Eukaryota</taxon>
        <taxon>Fungi</taxon>
        <taxon>Fungi incertae sedis</taxon>
        <taxon>Chytridiomycota</taxon>
        <taxon>Chytridiomycota incertae sedis</taxon>
        <taxon>Chytridiomycetes</taxon>
        <taxon>Rhizophydiales</taxon>
        <taxon>Rhizophydiales incertae sedis</taxon>
        <taxon>Polyrhizophydium</taxon>
    </lineage>
</organism>
<feature type="domain" description="N-acetyltransferase" evidence="11">
    <location>
        <begin position="18"/>
        <end position="170"/>
    </location>
</feature>
<gene>
    <name evidence="12" type="ORF">HK105_203736</name>
</gene>
<evidence type="ECO:0000256" key="4">
    <source>
        <dbReference type="ARBA" id="ARBA00022833"/>
    </source>
</evidence>
<dbReference type="PROSITE" id="PS51186">
    <property type="entry name" value="GNAT"/>
    <property type="match status" value="1"/>
</dbReference>
<dbReference type="Pfam" id="PF00583">
    <property type="entry name" value="Acetyltransf_1"/>
    <property type="match status" value="1"/>
</dbReference>
<keyword evidence="4" id="KW-0862">Zinc</keyword>
<dbReference type="EMBL" id="JADGIZ020000015">
    <property type="protein sequence ID" value="KAL2916624.1"/>
    <property type="molecule type" value="Genomic_DNA"/>
</dbReference>
<dbReference type="PANTHER" id="PTHR45896:SF1">
    <property type="entry name" value="N-ALPHA-ACETYLTRANSFERASE 30"/>
    <property type="match status" value="1"/>
</dbReference>
<feature type="transmembrane region" description="Helical" evidence="9">
    <location>
        <begin position="645"/>
        <end position="669"/>
    </location>
</feature>
<feature type="transmembrane region" description="Helical" evidence="9">
    <location>
        <begin position="730"/>
        <end position="751"/>
    </location>
</feature>
<dbReference type="InterPro" id="IPR000727">
    <property type="entry name" value="T_SNARE_dom"/>
</dbReference>
<feature type="transmembrane region" description="Helical" evidence="9">
    <location>
        <begin position="1095"/>
        <end position="1117"/>
    </location>
</feature>
<proteinExistence type="inferred from homology"/>
<evidence type="ECO:0000313" key="12">
    <source>
        <dbReference type="EMBL" id="KAL2916624.1"/>
    </source>
</evidence>
<dbReference type="InterPro" id="IPR053937">
    <property type="entry name" value="GOST_TM"/>
</dbReference>
<dbReference type="SMART" id="SM00503">
    <property type="entry name" value="SynN"/>
    <property type="match status" value="1"/>
</dbReference>
<keyword evidence="9" id="KW-0472">Membrane</keyword>
<dbReference type="CDD" id="cd04301">
    <property type="entry name" value="NAT_SF"/>
    <property type="match status" value="1"/>
</dbReference>
<dbReference type="PROSITE" id="PS50192">
    <property type="entry name" value="T_SNARE"/>
    <property type="match status" value="1"/>
</dbReference>
<feature type="compositionally biased region" description="Low complexity" evidence="8">
    <location>
        <begin position="426"/>
        <end position="443"/>
    </location>
</feature>
<feature type="transmembrane region" description="Helical" evidence="9">
    <location>
        <begin position="690"/>
        <end position="710"/>
    </location>
</feature>
<evidence type="ECO:0000256" key="2">
    <source>
        <dbReference type="ARBA" id="ARBA00022723"/>
    </source>
</evidence>
<dbReference type="CDD" id="cd15849">
    <property type="entry name" value="SNARE_Sso1"/>
    <property type="match status" value="1"/>
</dbReference>